<evidence type="ECO:0000313" key="2">
    <source>
        <dbReference type="Proteomes" id="UP000290283"/>
    </source>
</evidence>
<proteinExistence type="predicted"/>
<keyword evidence="2" id="KW-1185">Reference proteome</keyword>
<evidence type="ECO:0008006" key="3">
    <source>
        <dbReference type="Google" id="ProtNLM"/>
    </source>
</evidence>
<dbReference type="Proteomes" id="UP000290283">
    <property type="component" value="Unassembled WGS sequence"/>
</dbReference>
<dbReference type="OrthoDB" id="6626310at2"/>
<dbReference type="AlphaFoldDB" id="A0A4Q1K2T0"/>
<accession>A0A4Q1K2T0</accession>
<protein>
    <recommendedName>
        <fullName evidence="3">Apea-like HEPN domain-containing protein</fullName>
    </recommendedName>
</protein>
<reference evidence="2" key="1">
    <citation type="submission" date="2019-01" db="EMBL/GenBank/DDBJ databases">
        <title>Cytophagaceae bacterium strain CAR-16.</title>
        <authorList>
            <person name="Chen W.-M."/>
        </authorList>
    </citation>
    <scope>NUCLEOTIDE SEQUENCE [LARGE SCALE GENOMIC DNA]</scope>
    <source>
        <strain evidence="2">LLJ-11</strain>
    </source>
</reference>
<name>A0A4Q1K2T0_9FLAO</name>
<dbReference type="RefSeq" id="WP_129435808.1">
    <property type="nucleotide sequence ID" value="NZ_SBKO01000002.1"/>
</dbReference>
<dbReference type="EMBL" id="SBKO01000002">
    <property type="protein sequence ID" value="RXR19350.1"/>
    <property type="molecule type" value="Genomic_DNA"/>
</dbReference>
<gene>
    <name evidence="1" type="ORF">EQG63_07880</name>
</gene>
<comment type="caution">
    <text evidence="1">The sequence shown here is derived from an EMBL/GenBank/DDBJ whole genome shotgun (WGS) entry which is preliminary data.</text>
</comment>
<sequence length="560" mass="67362">MNILTKYFFNRCFELLHKKAFDTYRVSLHNPYTIFRELDISIEKFNKKRIKHYDPTVTSIAEEAKLLIDVDYIDEILVFNTFSKKHINEILNEKCIKCKIEYNKTISLMCKSILAENNRFTKRLFTRISELLEENLINNSYKIDKYASWLITQLHYRGYSRKFINNRFRKCHELILKGTDIDKAFEKLCHNFSIDVEQYKTIFKLKSESIDNFKFASQLIEKIDKLPEEFSEDHRINARFKEIDENELYAEIEVSAYDFWSALKFAYEIISESIEINILHKTENRIILENQALIYHVNSKSFRMESLENPLDGHYEYNEEEFNRFIENYKNIQSSVAKEKIRSAIRFYKLGNDSLEIEHKILNYWIGFEQLFASVDSSDDSINRMKNFFVHLSCCYYIQRRTNYLLMLAELKKYRNIEDTITVKDLKKELITNLSFEDEDPLLEKRIKKYINDFNTNHGIKDNIKLHKKRLELHLTRIYKVRNELIHEGKVSGDLKLLASHLKHYLLFSIEQITNELNENSFLEHMDDVFIYYENLYLRIIECKNLDEIYAIKEFKGYME</sequence>
<evidence type="ECO:0000313" key="1">
    <source>
        <dbReference type="EMBL" id="RXR19350.1"/>
    </source>
</evidence>
<organism evidence="1 2">
    <name type="scientific">Flavobacterium amnicola</name>
    <dbReference type="NCBI Taxonomy" id="2506422"/>
    <lineage>
        <taxon>Bacteria</taxon>
        <taxon>Pseudomonadati</taxon>
        <taxon>Bacteroidota</taxon>
        <taxon>Flavobacteriia</taxon>
        <taxon>Flavobacteriales</taxon>
        <taxon>Flavobacteriaceae</taxon>
        <taxon>Flavobacterium</taxon>
    </lineage>
</organism>